<dbReference type="Proteomes" id="UP000094565">
    <property type="component" value="Chromosome 2"/>
</dbReference>
<keyword evidence="3" id="KW-1185">Reference proteome</keyword>
<feature type="region of interest" description="Disordered" evidence="1">
    <location>
        <begin position="47"/>
        <end position="69"/>
    </location>
</feature>
<sequence length="122" mass="13766">MVVHLVVETYQKRCEVNIIQHWMAADPPTHTTILQCLLQGIVAGKETQRTQGQTPDLKNETTEETTEMKDRQLRGAVSLLLARLPENPVVIPIIQGIEILISNEDSCRREGDELPLEVTRVI</sequence>
<evidence type="ECO:0000313" key="3">
    <source>
        <dbReference type="Proteomes" id="UP000094565"/>
    </source>
</evidence>
<feature type="compositionally biased region" description="Basic and acidic residues" evidence="1">
    <location>
        <begin position="57"/>
        <end position="69"/>
    </location>
</feature>
<protein>
    <submittedName>
        <fullName evidence="2">BA75_02123T0</fullName>
    </submittedName>
</protein>
<dbReference type="AlphaFoldDB" id="A0A1B2JBZ4"/>
<gene>
    <name evidence="2" type="ORF">ATY40_BA7502123</name>
</gene>
<organism evidence="2 3">
    <name type="scientific">Komagataella pastoris</name>
    <name type="common">Yeast</name>
    <name type="synonym">Pichia pastoris</name>
    <dbReference type="NCBI Taxonomy" id="4922"/>
    <lineage>
        <taxon>Eukaryota</taxon>
        <taxon>Fungi</taxon>
        <taxon>Dikarya</taxon>
        <taxon>Ascomycota</taxon>
        <taxon>Saccharomycotina</taxon>
        <taxon>Pichiomycetes</taxon>
        <taxon>Pichiales</taxon>
        <taxon>Pichiaceae</taxon>
        <taxon>Komagataella</taxon>
    </lineage>
</organism>
<dbReference type="EMBL" id="CP014585">
    <property type="protein sequence ID" value="ANZ75540.1"/>
    <property type="molecule type" value="Genomic_DNA"/>
</dbReference>
<proteinExistence type="predicted"/>
<reference evidence="2 3" key="1">
    <citation type="submission" date="2016-02" db="EMBL/GenBank/DDBJ databases">
        <title>Comparative genomic and transcriptomic foundation for Pichia pastoris.</title>
        <authorList>
            <person name="Love K.R."/>
            <person name="Shah K.A."/>
            <person name="Whittaker C.A."/>
            <person name="Wu J."/>
            <person name="Bartlett M.C."/>
            <person name="Ma D."/>
            <person name="Leeson R.L."/>
            <person name="Priest M."/>
            <person name="Young S.K."/>
            <person name="Love J.C."/>
        </authorList>
    </citation>
    <scope>NUCLEOTIDE SEQUENCE [LARGE SCALE GENOMIC DNA]</scope>
    <source>
        <strain evidence="2 3">ATCC 28485</strain>
    </source>
</reference>
<evidence type="ECO:0000256" key="1">
    <source>
        <dbReference type="SAM" id="MobiDB-lite"/>
    </source>
</evidence>
<name>A0A1B2JBZ4_PICPA</name>
<accession>A0A1B2JBZ4</accession>
<evidence type="ECO:0000313" key="2">
    <source>
        <dbReference type="EMBL" id="ANZ75540.1"/>
    </source>
</evidence>